<organism evidence="2 3">
    <name type="scientific">Pseudomonas paraeruginosa</name>
    <dbReference type="NCBI Taxonomy" id="2994495"/>
    <lineage>
        <taxon>Bacteria</taxon>
        <taxon>Pseudomonadati</taxon>
        <taxon>Pseudomonadota</taxon>
        <taxon>Gammaproteobacteria</taxon>
        <taxon>Pseudomonadales</taxon>
        <taxon>Pseudomonadaceae</taxon>
        <taxon>Pseudomonas</taxon>
    </lineage>
</organism>
<name>A0A2R3IVZ4_9PSED</name>
<dbReference type="AlphaFoldDB" id="A0A2R3IVZ4"/>
<protein>
    <submittedName>
        <fullName evidence="2">Uncharacterized protein</fullName>
    </submittedName>
</protein>
<feature type="region of interest" description="Disordered" evidence="1">
    <location>
        <begin position="1"/>
        <end position="26"/>
    </location>
</feature>
<evidence type="ECO:0000256" key="1">
    <source>
        <dbReference type="SAM" id="MobiDB-lite"/>
    </source>
</evidence>
<dbReference type="EMBL" id="CP027169">
    <property type="protein sequence ID" value="AVK06104.1"/>
    <property type="molecule type" value="Genomic_DNA"/>
</dbReference>
<accession>A0A2R3IVZ4</accession>
<reference evidence="2 3" key="1">
    <citation type="submission" date="2018-02" db="EMBL/GenBank/DDBJ databases">
        <title>FDA/CDC Antimicrobial Resistant Isolate Bank Genome Sequencing.</title>
        <authorList>
            <person name="Benahmed F.H."/>
            <person name="Lutgring J.D."/>
            <person name="Yoo B."/>
            <person name="Machado M."/>
            <person name="Brown A."/>
            <person name="McAllister G."/>
            <person name="Perry A."/>
            <person name="Halpin A.L."/>
            <person name="Vavikolanu K."/>
            <person name="Ott S."/>
            <person name="Zhao X."/>
            <person name="Tallon L.J."/>
            <person name="Sadzewicz L."/>
            <person name="Aluvathingal J."/>
            <person name="Nadendla S."/>
            <person name="Voskania-kordi A."/>
            <person name="Simonyan V."/>
            <person name="Patel J."/>
            <person name="Shawar R.M."/>
        </authorList>
    </citation>
    <scope>NUCLEOTIDE SEQUENCE [LARGE SCALE GENOMIC DNA]</scope>
    <source>
        <strain evidence="2 3">AR_0356</strain>
    </source>
</reference>
<dbReference type="Proteomes" id="UP000238390">
    <property type="component" value="Chromosome"/>
</dbReference>
<keyword evidence="3" id="KW-1185">Reference proteome</keyword>
<proteinExistence type="predicted"/>
<gene>
    <name evidence="2" type="ORF">CSB93_2589</name>
</gene>
<evidence type="ECO:0000313" key="2">
    <source>
        <dbReference type="EMBL" id="AVK06104.1"/>
    </source>
</evidence>
<sequence>MRNRGASAGPGKAENGEDAEFTPVNARSEPFSNAAWPSAAALQPLFEAGFEVFV</sequence>
<evidence type="ECO:0000313" key="3">
    <source>
        <dbReference type="Proteomes" id="UP000238390"/>
    </source>
</evidence>